<sequence length="77" mass="9058">MTQAELIARAVRMTDDLCGVRCKYCRHAMRPPYLRVRVFFHWLWNHAGRSPKFKPLDTQPLSDTITKIRSALRESGR</sequence>
<evidence type="ECO:0000313" key="1">
    <source>
        <dbReference type="EMBL" id="KKN81391.1"/>
    </source>
</evidence>
<proteinExistence type="predicted"/>
<dbReference type="AlphaFoldDB" id="A0A0F9W6V3"/>
<accession>A0A0F9W6V3</accession>
<name>A0A0F9W6V3_9ZZZZ</name>
<organism evidence="1">
    <name type="scientific">marine sediment metagenome</name>
    <dbReference type="NCBI Taxonomy" id="412755"/>
    <lineage>
        <taxon>unclassified sequences</taxon>
        <taxon>metagenomes</taxon>
        <taxon>ecological metagenomes</taxon>
    </lineage>
</organism>
<comment type="caution">
    <text evidence="1">The sequence shown here is derived from an EMBL/GenBank/DDBJ whole genome shotgun (WGS) entry which is preliminary data.</text>
</comment>
<reference evidence="1" key="1">
    <citation type="journal article" date="2015" name="Nature">
        <title>Complex archaea that bridge the gap between prokaryotes and eukaryotes.</title>
        <authorList>
            <person name="Spang A."/>
            <person name="Saw J.H."/>
            <person name="Jorgensen S.L."/>
            <person name="Zaremba-Niedzwiedzka K."/>
            <person name="Martijn J."/>
            <person name="Lind A.E."/>
            <person name="van Eijk R."/>
            <person name="Schleper C."/>
            <person name="Guy L."/>
            <person name="Ettema T.J."/>
        </authorList>
    </citation>
    <scope>NUCLEOTIDE SEQUENCE</scope>
</reference>
<gene>
    <name evidence="1" type="ORF">LCGC14_0320040</name>
</gene>
<protein>
    <submittedName>
        <fullName evidence="1">Uncharacterized protein</fullName>
    </submittedName>
</protein>
<dbReference type="EMBL" id="LAZR01000215">
    <property type="protein sequence ID" value="KKN81391.1"/>
    <property type="molecule type" value="Genomic_DNA"/>
</dbReference>